<dbReference type="InterPro" id="IPR003615">
    <property type="entry name" value="HNH_nuc"/>
</dbReference>
<dbReference type="CDD" id="cd00085">
    <property type="entry name" value="HNHc"/>
    <property type="match status" value="1"/>
</dbReference>
<proteinExistence type="predicted"/>
<organism evidence="1 2">
    <name type="scientific">Acinetobacter guerrae</name>
    <dbReference type="NCBI Taxonomy" id="1843371"/>
    <lineage>
        <taxon>Bacteria</taxon>
        <taxon>Pseudomonadati</taxon>
        <taxon>Pseudomonadota</taxon>
        <taxon>Gammaproteobacteria</taxon>
        <taxon>Moraxellales</taxon>
        <taxon>Moraxellaceae</taxon>
        <taxon>Acinetobacter</taxon>
    </lineage>
</organism>
<dbReference type="EMBL" id="RAXU01000010">
    <property type="protein sequence ID" value="RKG33413.1"/>
    <property type="molecule type" value="Genomic_DNA"/>
</dbReference>
<name>A0A3A8EY89_9GAMM</name>
<keyword evidence="1" id="KW-0378">Hydrolase</keyword>
<protein>
    <submittedName>
        <fullName evidence="1">HNH endonuclease</fullName>
    </submittedName>
</protein>
<dbReference type="RefSeq" id="WP_120370277.1">
    <property type="nucleotide sequence ID" value="NZ_RAXU01000010.1"/>
</dbReference>
<comment type="caution">
    <text evidence="1">The sequence shown here is derived from an EMBL/GenBank/DDBJ whole genome shotgun (WGS) entry which is preliminary data.</text>
</comment>
<gene>
    <name evidence="1" type="ORF">D7V21_09580</name>
</gene>
<dbReference type="AlphaFoldDB" id="A0A3A8EY89"/>
<accession>A0A3A8EY89</accession>
<dbReference type="GO" id="GO:0004519">
    <property type="term" value="F:endonuclease activity"/>
    <property type="evidence" value="ECO:0007669"/>
    <property type="project" value="UniProtKB-KW"/>
</dbReference>
<dbReference type="Gene3D" id="1.10.30.50">
    <property type="match status" value="1"/>
</dbReference>
<sequence>MKLTKAQRAELKMKFGGHCAYCGELLGDKWHADHFDPVIRDFKFVKCQKTGFLKTQSTGELLKPENDHIDNIMPSCIRCNLNKSSMSLEGWRRVLSNYINGLNNHGKYAMYQHAKRFGLVVETNKPIIFYFKRCEVRNG</sequence>
<dbReference type="Proteomes" id="UP000269001">
    <property type="component" value="Unassembled WGS sequence"/>
</dbReference>
<keyword evidence="1" id="KW-0255">Endonuclease</keyword>
<evidence type="ECO:0000313" key="2">
    <source>
        <dbReference type="Proteomes" id="UP000269001"/>
    </source>
</evidence>
<keyword evidence="1" id="KW-0540">Nuclease</keyword>
<reference evidence="1 2" key="1">
    <citation type="submission" date="2018-09" db="EMBL/GenBank/DDBJ databases">
        <title>The draft genome of Acinetobacter spp. strains.</title>
        <authorList>
            <person name="Qin J."/>
            <person name="Feng Y."/>
            <person name="Zong Z."/>
        </authorList>
    </citation>
    <scope>NUCLEOTIDE SEQUENCE [LARGE SCALE GENOMIC DNA]</scope>
    <source>
        <strain evidence="1 2">WCHAc060096</strain>
    </source>
</reference>
<keyword evidence="2" id="KW-1185">Reference proteome</keyword>
<evidence type="ECO:0000313" key="1">
    <source>
        <dbReference type="EMBL" id="RKG33413.1"/>
    </source>
</evidence>